<feature type="transmembrane region" description="Helical" evidence="1">
    <location>
        <begin position="34"/>
        <end position="54"/>
    </location>
</feature>
<protein>
    <submittedName>
        <fullName evidence="2">Uncharacterized protein</fullName>
    </submittedName>
</protein>
<dbReference type="AlphaFoldDB" id="A0A158J259"/>
<keyword evidence="1" id="KW-1133">Transmembrane helix</keyword>
<keyword evidence="1" id="KW-0812">Transmembrane</keyword>
<comment type="caution">
    <text evidence="2">The sequence shown here is derived from an EMBL/GenBank/DDBJ whole genome shotgun (WGS) entry which is preliminary data.</text>
</comment>
<evidence type="ECO:0000313" key="2">
    <source>
        <dbReference type="EMBL" id="SAL62459.1"/>
    </source>
</evidence>
<dbReference type="EMBL" id="FCOL02000016">
    <property type="protein sequence ID" value="SAL62459.1"/>
    <property type="molecule type" value="Genomic_DNA"/>
</dbReference>
<organism evidence="2 3">
    <name type="scientific">Caballeronia terrestris</name>
    <dbReference type="NCBI Taxonomy" id="1226301"/>
    <lineage>
        <taxon>Bacteria</taxon>
        <taxon>Pseudomonadati</taxon>
        <taxon>Pseudomonadota</taxon>
        <taxon>Betaproteobacteria</taxon>
        <taxon>Burkholderiales</taxon>
        <taxon>Burkholderiaceae</taxon>
        <taxon>Caballeronia</taxon>
    </lineage>
</organism>
<gene>
    <name evidence="2" type="ORF">AWB67_03177</name>
</gene>
<accession>A0A158J259</accession>
<keyword evidence="1" id="KW-0472">Membrane</keyword>
<keyword evidence="3" id="KW-1185">Reference proteome</keyword>
<evidence type="ECO:0000256" key="1">
    <source>
        <dbReference type="SAM" id="Phobius"/>
    </source>
</evidence>
<dbReference type="Proteomes" id="UP000054925">
    <property type="component" value="Unassembled WGS sequence"/>
</dbReference>
<reference evidence="2" key="1">
    <citation type="submission" date="2016-01" db="EMBL/GenBank/DDBJ databases">
        <authorList>
            <person name="Peeters C."/>
        </authorList>
    </citation>
    <scope>NUCLEOTIDE SEQUENCE [LARGE SCALE GENOMIC DNA]</scope>
    <source>
        <strain evidence="2">LMG 22937</strain>
    </source>
</reference>
<name>A0A158J259_9BURK</name>
<sequence>MRYGETRKLRSVDKCAFPFGHATQKQGYPMKKTIATYWPIAILVPIALAAYMHAMGAAEPAAAPREMTTAATVSAELARAVSFGYVEPDGDWMPATPMPHEAPSARVL</sequence>
<proteinExistence type="predicted"/>
<evidence type="ECO:0000313" key="3">
    <source>
        <dbReference type="Proteomes" id="UP000054925"/>
    </source>
</evidence>